<evidence type="ECO:0000313" key="2">
    <source>
        <dbReference type="Proteomes" id="UP000033684"/>
    </source>
</evidence>
<dbReference type="AlphaFoldDB" id="A0A0F3IIE9"/>
<comment type="caution">
    <text evidence="1">The sequence shown here is derived from an EMBL/GenBank/DDBJ whole genome shotgun (WGS) entry which is preliminary data.</text>
</comment>
<dbReference type="RefSeq" id="WP_045779216.1">
    <property type="nucleotide sequence ID" value="NZ_LAJX01000104.1"/>
</dbReference>
<name>A0A0F3IIE9_9GAMM</name>
<proteinExistence type="predicted"/>
<accession>A0A0F3IIE9</accession>
<organism evidence="1 2">
    <name type="scientific">Methylocucumis oryzae</name>
    <dbReference type="NCBI Taxonomy" id="1632867"/>
    <lineage>
        <taxon>Bacteria</taxon>
        <taxon>Pseudomonadati</taxon>
        <taxon>Pseudomonadota</taxon>
        <taxon>Gammaproteobacteria</taxon>
        <taxon>Methylococcales</taxon>
        <taxon>Methylococcaceae</taxon>
        <taxon>Methylocucumis</taxon>
    </lineage>
</organism>
<keyword evidence="2" id="KW-1185">Reference proteome</keyword>
<dbReference type="OrthoDB" id="581179at2"/>
<dbReference type="EMBL" id="LAJX01000104">
    <property type="protein sequence ID" value="KJV06526.1"/>
    <property type="molecule type" value="Genomic_DNA"/>
</dbReference>
<reference evidence="2" key="1">
    <citation type="submission" date="2015-03" db="EMBL/GenBank/DDBJ databases">
        <title>Draft genome sequence of a novel methanotroph (Sn10-6) isolated from flooded ricefield rhizosphere in India.</title>
        <authorList>
            <person name="Pandit P.S."/>
            <person name="Pore S.D."/>
            <person name="Arora P."/>
            <person name="Kapse N.G."/>
            <person name="Dhakephalkar P.K."/>
            <person name="Rahalkar M.C."/>
        </authorList>
    </citation>
    <scope>NUCLEOTIDE SEQUENCE [LARGE SCALE GENOMIC DNA]</scope>
    <source>
        <strain evidence="2">Sn10-6</strain>
    </source>
</reference>
<dbReference type="Proteomes" id="UP000033684">
    <property type="component" value="Unassembled WGS sequence"/>
</dbReference>
<evidence type="ECO:0008006" key="3">
    <source>
        <dbReference type="Google" id="ProtNLM"/>
    </source>
</evidence>
<gene>
    <name evidence="1" type="ORF">VZ94_10620</name>
</gene>
<evidence type="ECO:0000313" key="1">
    <source>
        <dbReference type="EMBL" id="KJV06526.1"/>
    </source>
</evidence>
<reference evidence="1 2" key="2">
    <citation type="journal article" date="2016" name="Microb. Ecol.">
        <title>Genome Characteristics of a Novel Type I Methanotroph (Sn10-6) Isolated from a Flooded Indian Rice Field.</title>
        <authorList>
            <person name="Rahalkar M.C."/>
            <person name="Pandit P.S."/>
            <person name="Dhakephalkar P.K."/>
            <person name="Pore S."/>
            <person name="Arora P."/>
            <person name="Kapse N."/>
        </authorList>
    </citation>
    <scope>NUCLEOTIDE SEQUENCE [LARGE SCALE GENOMIC DNA]</scope>
    <source>
        <strain evidence="1 2">Sn10-6</strain>
    </source>
</reference>
<sequence length="373" mass="42405">MQQSILSGPSSYKNWKMHEQDCDLNCILEFPLYTDAKITNEIANDLGPYAIINTFTQGEAGVVQPRLILRAKVYRYYDVPTSCETDDSNYHGGGIEDEIAALISLFMGIRVKAGDVSRIFSSYDDPLGRPYAPSHLKNIPPLMLDKRRLKIPAAIGCHALNLDLLKILPTLQSDQAVALIRAARLYQNALWLSESEPALSWVMFVSALEAGANSWYQDQDSPIFLLKKCKREMYDKLTSSCSEDVTDFVAERIAPTLRATSKFIKFVIKFLPPQPATSLPKCYRITWSKNKMQRYLSKIYDYRSVSLHQGLPFPEPMCRHPDEIDGSFFEKPGGLAQHSLGSTWKCDDLPMYLHVFEYITRNVLINWMHSLKS</sequence>
<protein>
    <recommendedName>
        <fullName evidence="3">Apea-like HEPN domain-containing protein</fullName>
    </recommendedName>
</protein>